<dbReference type="SUPFAM" id="SSF52540">
    <property type="entry name" value="P-loop containing nucleoside triphosphate hydrolases"/>
    <property type="match status" value="2"/>
</dbReference>
<dbReference type="InterPro" id="IPR036640">
    <property type="entry name" value="ABC1_TM_sf"/>
</dbReference>
<evidence type="ECO:0000313" key="17">
    <source>
        <dbReference type="Proteomes" id="UP000655225"/>
    </source>
</evidence>
<dbReference type="FunFam" id="3.40.50.300:FF:000066">
    <property type="entry name" value="ABC transporter B family member 1"/>
    <property type="match status" value="1"/>
</dbReference>
<feature type="region of interest" description="Disordered" evidence="12">
    <location>
        <begin position="593"/>
        <end position="612"/>
    </location>
</feature>
<evidence type="ECO:0000256" key="9">
    <source>
        <dbReference type="ARBA" id="ARBA00023136"/>
    </source>
</evidence>
<evidence type="ECO:0000256" key="8">
    <source>
        <dbReference type="ARBA" id="ARBA00022989"/>
    </source>
</evidence>
<dbReference type="Proteomes" id="UP000655225">
    <property type="component" value="Unassembled WGS sequence"/>
</dbReference>
<dbReference type="CDD" id="cd18577">
    <property type="entry name" value="ABC_6TM_Pgp_ABCB1_D1_like"/>
    <property type="match status" value="1"/>
</dbReference>
<keyword evidence="7" id="KW-0067">ATP-binding</keyword>
<dbReference type="InterPro" id="IPR027417">
    <property type="entry name" value="P-loop_NTPase"/>
</dbReference>
<dbReference type="OrthoDB" id="6500128at2759"/>
<dbReference type="CDD" id="cd03249">
    <property type="entry name" value="ABC_MTABC3_MDL1_MDL2"/>
    <property type="match status" value="1"/>
</dbReference>
<dbReference type="GO" id="GO:0015421">
    <property type="term" value="F:ABC-type oligopeptide transporter activity"/>
    <property type="evidence" value="ECO:0007669"/>
    <property type="project" value="TreeGrafter"/>
</dbReference>
<feature type="transmembrane region" description="Helical" evidence="13">
    <location>
        <begin position="902"/>
        <end position="926"/>
    </location>
</feature>
<proteinExistence type="inferred from homology"/>
<dbReference type="GO" id="GO:0005886">
    <property type="term" value="C:plasma membrane"/>
    <property type="evidence" value="ECO:0007669"/>
    <property type="project" value="UniProtKB-SubCell"/>
</dbReference>
<evidence type="ECO:0000256" key="6">
    <source>
        <dbReference type="ARBA" id="ARBA00022741"/>
    </source>
</evidence>
<dbReference type="InterPro" id="IPR011527">
    <property type="entry name" value="ABC1_TM_dom"/>
</dbReference>
<dbReference type="Pfam" id="PF00664">
    <property type="entry name" value="ABC_membrane"/>
    <property type="match status" value="3"/>
</dbReference>
<feature type="transmembrane region" description="Helical" evidence="13">
    <location>
        <begin position="870"/>
        <end position="890"/>
    </location>
</feature>
<name>A0A834YVV2_TETSI</name>
<evidence type="ECO:0000256" key="13">
    <source>
        <dbReference type="SAM" id="Phobius"/>
    </source>
</evidence>
<keyword evidence="17" id="KW-1185">Reference proteome</keyword>
<dbReference type="InterPro" id="IPR039421">
    <property type="entry name" value="Type_1_exporter"/>
</dbReference>
<evidence type="ECO:0000259" key="15">
    <source>
        <dbReference type="PROSITE" id="PS50929"/>
    </source>
</evidence>
<protein>
    <submittedName>
        <fullName evidence="16">Uncharacterized protein</fullName>
    </submittedName>
</protein>
<keyword evidence="3" id="KW-0813">Transport</keyword>
<feature type="coiled-coil region" evidence="11">
    <location>
        <begin position="554"/>
        <end position="581"/>
    </location>
</feature>
<dbReference type="SUPFAM" id="SSF90123">
    <property type="entry name" value="ABC transporter transmembrane region"/>
    <property type="match status" value="2"/>
</dbReference>
<dbReference type="Gene3D" id="1.20.1560.10">
    <property type="entry name" value="ABC transporter type 1, transmembrane domain"/>
    <property type="match status" value="2"/>
</dbReference>
<evidence type="ECO:0000256" key="12">
    <source>
        <dbReference type="SAM" id="MobiDB-lite"/>
    </source>
</evidence>
<dbReference type="InterPro" id="IPR017871">
    <property type="entry name" value="ABC_transporter-like_CS"/>
</dbReference>
<keyword evidence="9 13" id="KW-0472">Membrane</keyword>
<evidence type="ECO:0000256" key="11">
    <source>
        <dbReference type="SAM" id="Coils"/>
    </source>
</evidence>
<feature type="transmembrane region" description="Helical" evidence="13">
    <location>
        <begin position="794"/>
        <end position="811"/>
    </location>
</feature>
<keyword evidence="4 13" id="KW-0812">Transmembrane</keyword>
<evidence type="ECO:0000256" key="4">
    <source>
        <dbReference type="ARBA" id="ARBA00022692"/>
    </source>
</evidence>
<feature type="domain" description="ABC transporter" evidence="14">
    <location>
        <begin position="966"/>
        <end position="1178"/>
    </location>
</feature>
<dbReference type="GO" id="GO:0005743">
    <property type="term" value="C:mitochondrial inner membrane"/>
    <property type="evidence" value="ECO:0007669"/>
    <property type="project" value="TreeGrafter"/>
</dbReference>
<feature type="transmembrane region" description="Helical" evidence="13">
    <location>
        <begin position="641"/>
        <end position="673"/>
    </location>
</feature>
<sequence length="1179" mass="129562">MEGRQNEKKNSNVEAIPYYKLFTFADSIDVMLMFVGTSASIANGFVLPLSSLLIGNTIDSFGETVDTKAMVIQISKVSLKFVYLAIGASIVSFLQVSCWTVTAERQVTRMRNGYLKSILMQDIAFFDKGVRTGEVVGRMSSDIINIHAAMGKKVGKFIQLISTFIGATAHFMMKAAINEQKAYLEADVVVAQTIGSIRTIASLNLEKQAVNKHNKALQKFHKSTVQDGLAAGTAMGLSMFCVYCSFSLAIWFGSKLILDKRYTAGNVMCVIETILNCSFCLVNATPYMSTFAGGRAAAFKMFDTINRKPEINAYDTSGRTMNDICGDIEFRNVYFSYPSRPNDEIFTGLSLTIPSGTTIGLVGESGSGKSTLISLIERFYDPQSGGIFVDGINLKDFQLRWLREKIGLVTQEPVLLALTIKDNIAFGKDNATLEEIRDAIELSNATKFIAEMPQGLDTLVGEHGIQLSGGQKQRIAITRAILKNPLILLLDEATSALDVESERIVHSALDKVMINRTTIIIAHRLSTVRDADMIVVVHHGSIVEKGSHSELKDLNGVYGQLLRLQEAKQDLEQQNTSRQEEILMGSSCRTSHCFSSPQSISPDPSTNAKSSESITTPLLAPFRQPHEVPLRCLTYLNKREILVLILGFGAAITNGLLQLILGILASITIRIFYEEPKELCKDTKFWSLIYVVLALISFTASFAQTYFLTEAGFWLMERIRLLSFEKVVHMEIGWFDDAKNSSGEISARLSTNAATIRGAVKDSFAMILQNSITIVAGLAISFIVSWQFATLTLVFLPLIIISGWGEVKFMGEFSAEAKMMYEEASQVAKDAIENIRTIASLCAEENVMQLFQNKSEGPMKLGMRQGLTHGITHGISFFFMYCVHATSFYIGALLVKDGRTTFPGIFCIFYAFTMTSSGISELLFLASDAPKIKASISSLLAILNRKSEIDSSTDYGVTLEDLKGNIEFQHVSFKYPSRPNIYVVSDFCLSIQAGKMVAVVGESGSGKSTLISLLQRFYDPDFGLITLDGIEIQKFQLRWLRQQMALVSQEPVLFNDTIRTNIAYGVGGEAATDAEIQTAAHLANAHTFISGLQQGYDTVVGERGGQLSGGQKQRIAIARAVLKGSKILLLDEATSALDAESEGVVQEALDRVMADRTRIVVAHRTVSFTLDLFLAEVVT</sequence>
<feature type="transmembrane region" description="Helical" evidence="13">
    <location>
        <begin position="685"/>
        <end position="708"/>
    </location>
</feature>
<dbReference type="FunFam" id="3.40.50.300:FF:000240">
    <property type="entry name" value="ABC transporter B family member 20"/>
    <property type="match status" value="1"/>
</dbReference>
<gene>
    <name evidence="16" type="ORF">HHK36_020710</name>
</gene>
<dbReference type="PROSITE" id="PS50893">
    <property type="entry name" value="ABC_TRANSPORTER_2"/>
    <property type="match status" value="2"/>
</dbReference>
<feature type="domain" description="ABC transporter" evidence="14">
    <location>
        <begin position="328"/>
        <end position="564"/>
    </location>
</feature>
<evidence type="ECO:0000256" key="5">
    <source>
        <dbReference type="ARBA" id="ARBA00022737"/>
    </source>
</evidence>
<dbReference type="GO" id="GO:0010328">
    <property type="term" value="F:auxin influx transmembrane transporter activity"/>
    <property type="evidence" value="ECO:0007669"/>
    <property type="project" value="UniProtKB-ARBA"/>
</dbReference>
<feature type="domain" description="ABC transmembrane type-1" evidence="15">
    <location>
        <begin position="645"/>
        <end position="931"/>
    </location>
</feature>
<evidence type="ECO:0000256" key="2">
    <source>
        <dbReference type="ARBA" id="ARBA00007577"/>
    </source>
</evidence>
<dbReference type="GO" id="GO:0010329">
    <property type="term" value="F:auxin efflux transmembrane transporter activity"/>
    <property type="evidence" value="ECO:0007669"/>
    <property type="project" value="UniProtKB-ARBA"/>
</dbReference>
<dbReference type="InterPro" id="IPR003593">
    <property type="entry name" value="AAA+_ATPase"/>
</dbReference>
<feature type="transmembrane region" description="Helical" evidence="13">
    <location>
        <begin position="81"/>
        <end position="101"/>
    </location>
</feature>
<dbReference type="AlphaFoldDB" id="A0A834YVV2"/>
<dbReference type="GO" id="GO:0005524">
    <property type="term" value="F:ATP binding"/>
    <property type="evidence" value="ECO:0007669"/>
    <property type="project" value="UniProtKB-KW"/>
</dbReference>
<keyword evidence="10" id="KW-0325">Glycoprotein</keyword>
<dbReference type="InterPro" id="IPR003439">
    <property type="entry name" value="ABC_transporter-like_ATP-bd"/>
</dbReference>
<feature type="transmembrane region" description="Helical" evidence="13">
    <location>
        <begin position="767"/>
        <end position="788"/>
    </location>
</feature>
<keyword evidence="11" id="KW-0175">Coiled coil</keyword>
<dbReference type="EMBL" id="JABCRI010000014">
    <property type="protein sequence ID" value="KAF8394500.1"/>
    <property type="molecule type" value="Genomic_DNA"/>
</dbReference>
<dbReference type="Pfam" id="PF00005">
    <property type="entry name" value="ABC_tran"/>
    <property type="match status" value="2"/>
</dbReference>
<accession>A0A834YVV2</accession>
<reference evidence="16 17" key="1">
    <citation type="submission" date="2020-04" db="EMBL/GenBank/DDBJ databases">
        <title>Plant Genome Project.</title>
        <authorList>
            <person name="Zhang R.-G."/>
        </authorList>
    </citation>
    <scope>NUCLEOTIDE SEQUENCE [LARGE SCALE GENOMIC DNA]</scope>
    <source>
        <strain evidence="16">YNK0</strain>
        <tissue evidence="16">Leaf</tissue>
    </source>
</reference>
<dbReference type="PANTHER" id="PTHR43394">
    <property type="entry name" value="ATP-DEPENDENT PERMEASE MDL1, MITOCHONDRIAL"/>
    <property type="match status" value="1"/>
</dbReference>
<keyword evidence="8 13" id="KW-1133">Transmembrane helix</keyword>
<dbReference type="PROSITE" id="PS00211">
    <property type="entry name" value="ABC_TRANSPORTER_1"/>
    <property type="match status" value="1"/>
</dbReference>
<evidence type="ECO:0000256" key="10">
    <source>
        <dbReference type="ARBA" id="ARBA00023180"/>
    </source>
</evidence>
<dbReference type="GO" id="GO:0090374">
    <property type="term" value="P:oligopeptide export from mitochondrion"/>
    <property type="evidence" value="ECO:0007669"/>
    <property type="project" value="TreeGrafter"/>
</dbReference>
<evidence type="ECO:0000313" key="16">
    <source>
        <dbReference type="EMBL" id="KAF8394500.1"/>
    </source>
</evidence>
<dbReference type="CDD" id="cd18578">
    <property type="entry name" value="ABC_6TM_Pgp_ABCB1_D2_like"/>
    <property type="match status" value="1"/>
</dbReference>
<evidence type="ECO:0000256" key="1">
    <source>
        <dbReference type="ARBA" id="ARBA00004651"/>
    </source>
</evidence>
<keyword evidence="5" id="KW-0677">Repeat</keyword>
<evidence type="ECO:0000259" key="14">
    <source>
        <dbReference type="PROSITE" id="PS50893"/>
    </source>
</evidence>
<dbReference type="FunFam" id="1.20.1560.10:FF:000009">
    <property type="entry name" value="ABC transporter B family member 1"/>
    <property type="match status" value="1"/>
</dbReference>
<comment type="subcellular location">
    <subcellularLocation>
        <location evidence="1">Cell membrane</location>
        <topology evidence="1">Multi-pass membrane protein</topology>
    </subcellularLocation>
</comment>
<evidence type="ECO:0000256" key="7">
    <source>
        <dbReference type="ARBA" id="ARBA00022840"/>
    </source>
</evidence>
<dbReference type="GO" id="GO:0016887">
    <property type="term" value="F:ATP hydrolysis activity"/>
    <property type="evidence" value="ECO:0007669"/>
    <property type="project" value="InterPro"/>
</dbReference>
<dbReference type="PROSITE" id="PS50929">
    <property type="entry name" value="ABC_TM1F"/>
    <property type="match status" value="2"/>
</dbReference>
<feature type="transmembrane region" description="Helical" evidence="13">
    <location>
        <begin position="229"/>
        <end position="252"/>
    </location>
</feature>
<dbReference type="SMART" id="SM00382">
    <property type="entry name" value="AAA"/>
    <property type="match status" value="2"/>
</dbReference>
<dbReference type="Gene3D" id="3.40.50.300">
    <property type="entry name" value="P-loop containing nucleotide triphosphate hydrolases"/>
    <property type="match status" value="2"/>
</dbReference>
<keyword evidence="6" id="KW-0547">Nucleotide-binding</keyword>
<evidence type="ECO:0000256" key="3">
    <source>
        <dbReference type="ARBA" id="ARBA00022448"/>
    </source>
</evidence>
<feature type="domain" description="ABC transmembrane type-1" evidence="15">
    <location>
        <begin position="34"/>
        <end position="293"/>
    </location>
</feature>
<comment type="caution">
    <text evidence="16">The sequence shown here is derived from an EMBL/GenBank/DDBJ whole genome shotgun (WGS) entry which is preliminary data.</text>
</comment>
<dbReference type="PANTHER" id="PTHR43394:SF18">
    <property type="entry name" value="ABC TRANSPORTER B FAMILY MEMBER 11-LIKE"/>
    <property type="match status" value="1"/>
</dbReference>
<organism evidence="16 17">
    <name type="scientific">Tetracentron sinense</name>
    <name type="common">Spur-leaf</name>
    <dbReference type="NCBI Taxonomy" id="13715"/>
    <lineage>
        <taxon>Eukaryota</taxon>
        <taxon>Viridiplantae</taxon>
        <taxon>Streptophyta</taxon>
        <taxon>Embryophyta</taxon>
        <taxon>Tracheophyta</taxon>
        <taxon>Spermatophyta</taxon>
        <taxon>Magnoliopsida</taxon>
        <taxon>Trochodendrales</taxon>
        <taxon>Trochodendraceae</taxon>
        <taxon>Tetracentron</taxon>
    </lineage>
</organism>
<comment type="similarity">
    <text evidence="2">Belongs to the ABC transporter superfamily. ABCB family. Multidrug resistance exporter (TC 3.A.1.201) subfamily.</text>
</comment>